<sequence>MTSQFGQTRSEQGPSLLRSGYLFASRVRRRAGLSADSGCPVRMPLLGKKTVLVRGEEGVKLFYDTSRVQRDGAMPGVVQGPLFGAGAVHGLDGEAHRTRKNQLADMAYEDERVAAYKPFVAEELEDLVARWKDGDNVYDSTAIAFGRASFRWAGLQWGVPEMDRWAHRMSRLLDTFGRPASHVVSRLDRIALDRRFTALIKDVRAGRVRAPQDSVLEHMAGLVDEHGELVDAKTAGIELQNLTRPNVAVARFAAFAATALVEHPEWVERIRTASEQRGGTLLDVPEAVAFAQEVRRVYPFVPMLPAELTQDTEIQGCPVHKGERVVLDILGTNTDPASWDRAATFDPERFLGVEDAEAISTFIPQGGADVRTGHRCPGEKIAVTSLSAAVVALCRPEVQLPSDQDDLTFSWTHMLTRPVTGVRVRSTR</sequence>
<evidence type="ECO:0000256" key="1">
    <source>
        <dbReference type="ARBA" id="ARBA00001971"/>
    </source>
</evidence>
<evidence type="ECO:0000256" key="5">
    <source>
        <dbReference type="ARBA" id="ARBA00023002"/>
    </source>
</evidence>
<keyword evidence="6 8" id="KW-0408">Iron</keyword>
<dbReference type="Gene3D" id="1.10.630.10">
    <property type="entry name" value="Cytochrome P450"/>
    <property type="match status" value="1"/>
</dbReference>
<dbReference type="Pfam" id="PF00067">
    <property type="entry name" value="p450"/>
    <property type="match status" value="1"/>
</dbReference>
<dbReference type="PRINTS" id="PR00463">
    <property type="entry name" value="EP450I"/>
</dbReference>
<dbReference type="GO" id="GO:0016705">
    <property type="term" value="F:oxidoreductase activity, acting on paired donors, with incorporation or reduction of molecular oxygen"/>
    <property type="evidence" value="ECO:0007669"/>
    <property type="project" value="InterPro"/>
</dbReference>
<evidence type="ECO:0000256" key="4">
    <source>
        <dbReference type="ARBA" id="ARBA00022723"/>
    </source>
</evidence>
<dbReference type="InterPro" id="IPR036396">
    <property type="entry name" value="Cyt_P450_sf"/>
</dbReference>
<dbReference type="InterPro" id="IPR001128">
    <property type="entry name" value="Cyt_P450"/>
</dbReference>
<dbReference type="GO" id="GO:0016125">
    <property type="term" value="P:sterol metabolic process"/>
    <property type="evidence" value="ECO:0007669"/>
    <property type="project" value="TreeGrafter"/>
</dbReference>
<evidence type="ECO:0000256" key="7">
    <source>
        <dbReference type="ARBA" id="ARBA00023033"/>
    </source>
</evidence>
<evidence type="ECO:0000313" key="9">
    <source>
        <dbReference type="EMBL" id="TFI01351.1"/>
    </source>
</evidence>
<organism evidence="9 10">
    <name type="scientific">Kocuria rhizophila</name>
    <dbReference type="NCBI Taxonomy" id="72000"/>
    <lineage>
        <taxon>Bacteria</taxon>
        <taxon>Bacillati</taxon>
        <taxon>Actinomycetota</taxon>
        <taxon>Actinomycetes</taxon>
        <taxon>Micrococcales</taxon>
        <taxon>Micrococcaceae</taxon>
        <taxon>Kocuria</taxon>
    </lineage>
</organism>
<dbReference type="GO" id="GO:0005506">
    <property type="term" value="F:iron ion binding"/>
    <property type="evidence" value="ECO:0007669"/>
    <property type="project" value="InterPro"/>
</dbReference>
<evidence type="ECO:0000256" key="3">
    <source>
        <dbReference type="ARBA" id="ARBA00022617"/>
    </source>
</evidence>
<keyword evidence="5" id="KW-0560">Oxidoreductase</keyword>
<feature type="binding site" description="axial binding residue" evidence="8">
    <location>
        <position position="376"/>
    </location>
    <ligand>
        <name>heme</name>
        <dbReference type="ChEBI" id="CHEBI:30413"/>
    </ligand>
    <ligandPart>
        <name>Fe</name>
        <dbReference type="ChEBI" id="CHEBI:18248"/>
    </ligandPart>
</feature>
<dbReference type="PANTHER" id="PTHR24286:SF24">
    <property type="entry name" value="LANOSTEROL 14-ALPHA DEMETHYLASE"/>
    <property type="match status" value="1"/>
</dbReference>
<dbReference type="EMBL" id="SPNK01000006">
    <property type="protein sequence ID" value="TFI01351.1"/>
    <property type="molecule type" value="Genomic_DNA"/>
</dbReference>
<comment type="caution">
    <text evidence="9">The sequence shown here is derived from an EMBL/GenBank/DDBJ whole genome shotgun (WGS) entry which is preliminary data.</text>
</comment>
<dbReference type="GO" id="GO:0020037">
    <property type="term" value="F:heme binding"/>
    <property type="evidence" value="ECO:0007669"/>
    <property type="project" value="InterPro"/>
</dbReference>
<comment type="cofactor">
    <cofactor evidence="1 8">
        <name>heme</name>
        <dbReference type="ChEBI" id="CHEBI:30413"/>
    </cofactor>
</comment>
<evidence type="ECO:0000256" key="6">
    <source>
        <dbReference type="ARBA" id="ARBA00023004"/>
    </source>
</evidence>
<dbReference type="InterPro" id="IPR002401">
    <property type="entry name" value="Cyt_P450_E_grp-I"/>
</dbReference>
<dbReference type="GO" id="GO:0004497">
    <property type="term" value="F:monooxygenase activity"/>
    <property type="evidence" value="ECO:0007669"/>
    <property type="project" value="UniProtKB-KW"/>
</dbReference>
<keyword evidence="4 8" id="KW-0479">Metal-binding</keyword>
<keyword evidence="10" id="KW-1185">Reference proteome</keyword>
<keyword evidence="7" id="KW-0503">Monooxygenase</keyword>
<dbReference type="Proteomes" id="UP000298017">
    <property type="component" value="Unassembled WGS sequence"/>
</dbReference>
<comment type="similarity">
    <text evidence="2">Belongs to the cytochrome P450 family.</text>
</comment>
<name>A0AAX2SDL9_KOCRH</name>
<evidence type="ECO:0000256" key="2">
    <source>
        <dbReference type="ARBA" id="ARBA00010617"/>
    </source>
</evidence>
<dbReference type="AlphaFoldDB" id="A0AAX2SDL9"/>
<dbReference type="SUPFAM" id="SSF48264">
    <property type="entry name" value="Cytochrome P450"/>
    <property type="match status" value="1"/>
</dbReference>
<evidence type="ECO:0000313" key="10">
    <source>
        <dbReference type="Proteomes" id="UP000298017"/>
    </source>
</evidence>
<gene>
    <name evidence="9" type="ORF">E4P33_07290</name>
</gene>
<dbReference type="RefSeq" id="WP_124109660.1">
    <property type="nucleotide sequence ID" value="NZ_CP072262.1"/>
</dbReference>
<dbReference type="PANTHER" id="PTHR24286">
    <property type="entry name" value="CYTOCHROME P450 26"/>
    <property type="match status" value="1"/>
</dbReference>
<accession>A0AAX2SDL9</accession>
<reference evidence="9 10" key="1">
    <citation type="submission" date="2019-03" db="EMBL/GenBank/DDBJ databases">
        <title>Genome Sequencing and Assembly of Various Microbes Isolated from Alder Root Nodule.</title>
        <authorList>
            <person name="Swanson E."/>
            <person name="Sevigny J.L."/>
            <person name="Pesce C."/>
            <person name="Davis I."/>
            <person name="Kleiner V."/>
            <person name="Tisa L."/>
        </authorList>
    </citation>
    <scope>NUCLEOTIDE SEQUENCE [LARGE SCALE GENOMIC DNA]</scope>
    <source>
        <strain evidence="9 10">4R-31</strain>
    </source>
</reference>
<proteinExistence type="inferred from homology"/>
<protein>
    <submittedName>
        <fullName evidence="9">Cytochrome P450</fullName>
    </submittedName>
</protein>
<keyword evidence="3 8" id="KW-0349">Heme</keyword>
<evidence type="ECO:0000256" key="8">
    <source>
        <dbReference type="PIRSR" id="PIRSR602401-1"/>
    </source>
</evidence>